<protein>
    <submittedName>
        <fullName evidence="2">Uncharacterized protein</fullName>
    </submittedName>
</protein>
<evidence type="ECO:0000256" key="1">
    <source>
        <dbReference type="SAM" id="MobiDB-lite"/>
    </source>
</evidence>
<gene>
    <name evidence="2" type="ORF">WR25_11980</name>
</gene>
<dbReference type="EMBL" id="LIAE01007568">
    <property type="protein sequence ID" value="PAV78390.1"/>
    <property type="molecule type" value="Genomic_DNA"/>
</dbReference>
<keyword evidence="3" id="KW-1185">Reference proteome</keyword>
<feature type="region of interest" description="Disordered" evidence="1">
    <location>
        <begin position="1"/>
        <end position="101"/>
    </location>
</feature>
<sequence length="101" mass="12259">MQRERKKKSDGKQSYVDNLFPANETILWEFTHSVTEKDEKTGDELRKTRRKRNDEETKNGDEKEEREREEKRCNRAEKGKERGRSLNCQIDEKEKEVEKKR</sequence>
<evidence type="ECO:0000313" key="3">
    <source>
        <dbReference type="Proteomes" id="UP000218231"/>
    </source>
</evidence>
<proteinExistence type="predicted"/>
<evidence type="ECO:0000313" key="2">
    <source>
        <dbReference type="EMBL" id="PAV78390.1"/>
    </source>
</evidence>
<dbReference type="Proteomes" id="UP000218231">
    <property type="component" value="Unassembled WGS sequence"/>
</dbReference>
<comment type="caution">
    <text evidence="2">The sequence shown here is derived from an EMBL/GenBank/DDBJ whole genome shotgun (WGS) entry which is preliminary data.</text>
</comment>
<accession>A0A2A2KWS4</accession>
<feature type="compositionally biased region" description="Basic and acidic residues" evidence="1">
    <location>
        <begin position="34"/>
        <end position="101"/>
    </location>
</feature>
<organism evidence="2 3">
    <name type="scientific">Diploscapter pachys</name>
    <dbReference type="NCBI Taxonomy" id="2018661"/>
    <lineage>
        <taxon>Eukaryota</taxon>
        <taxon>Metazoa</taxon>
        <taxon>Ecdysozoa</taxon>
        <taxon>Nematoda</taxon>
        <taxon>Chromadorea</taxon>
        <taxon>Rhabditida</taxon>
        <taxon>Rhabditina</taxon>
        <taxon>Rhabditomorpha</taxon>
        <taxon>Rhabditoidea</taxon>
        <taxon>Rhabditidae</taxon>
        <taxon>Diploscapter</taxon>
    </lineage>
</organism>
<name>A0A2A2KWS4_9BILA</name>
<dbReference type="AlphaFoldDB" id="A0A2A2KWS4"/>
<reference evidence="2 3" key="1">
    <citation type="journal article" date="2017" name="Curr. Biol.">
        <title>Genome architecture and evolution of a unichromosomal asexual nematode.</title>
        <authorList>
            <person name="Fradin H."/>
            <person name="Zegar C."/>
            <person name="Gutwein M."/>
            <person name="Lucas J."/>
            <person name="Kovtun M."/>
            <person name="Corcoran D."/>
            <person name="Baugh L.R."/>
            <person name="Kiontke K."/>
            <person name="Gunsalus K."/>
            <person name="Fitch D.H."/>
            <person name="Piano F."/>
        </authorList>
    </citation>
    <scope>NUCLEOTIDE SEQUENCE [LARGE SCALE GENOMIC DNA]</scope>
    <source>
        <strain evidence="2">PF1309</strain>
    </source>
</reference>